<sequence length="122" mass="13699">MKEVNAAAMNHCLDEVPNLPALNISYDGRVEWNPTKSMDATIHQFRSAVLSANVRIIKQILKDLHNLAPGQIERLIALLINRTSVEPTKEALMTAICIGSRPLVEFILSLFMEYPGEERNEV</sequence>
<dbReference type="WBParaSite" id="BTMF_0000475401-mRNA-1">
    <property type="protein sequence ID" value="BTMF_0000475401-mRNA-1"/>
    <property type="gene ID" value="BTMF_0000475401"/>
</dbReference>
<evidence type="ECO:0000313" key="3">
    <source>
        <dbReference type="WBParaSite" id="BTMF_0000475401-mRNA-1"/>
    </source>
</evidence>
<reference evidence="1 2" key="2">
    <citation type="submission" date="2018-11" db="EMBL/GenBank/DDBJ databases">
        <authorList>
            <consortium name="Pathogen Informatics"/>
        </authorList>
    </citation>
    <scope>NUCLEOTIDE SEQUENCE [LARGE SCALE GENOMIC DNA]</scope>
</reference>
<accession>A0A0R3QEG4</accession>
<reference evidence="3" key="1">
    <citation type="submission" date="2017-02" db="UniProtKB">
        <authorList>
            <consortium name="WormBaseParasite"/>
        </authorList>
    </citation>
    <scope>IDENTIFICATION</scope>
</reference>
<keyword evidence="2" id="KW-1185">Reference proteome</keyword>
<dbReference type="AlphaFoldDB" id="A0A0R3QEG4"/>
<name>A0A0R3QEG4_9BILA</name>
<evidence type="ECO:0000313" key="2">
    <source>
        <dbReference type="Proteomes" id="UP000280834"/>
    </source>
</evidence>
<dbReference type="STRING" id="42155.A0A0R3QEG4"/>
<gene>
    <name evidence="1" type="ORF">BTMF_LOCUS4048</name>
</gene>
<protein>
    <submittedName>
        <fullName evidence="3">CARD domain-containing protein</fullName>
    </submittedName>
</protein>
<proteinExistence type="predicted"/>
<organism evidence="3">
    <name type="scientific">Brugia timori</name>
    <dbReference type="NCBI Taxonomy" id="42155"/>
    <lineage>
        <taxon>Eukaryota</taxon>
        <taxon>Metazoa</taxon>
        <taxon>Ecdysozoa</taxon>
        <taxon>Nematoda</taxon>
        <taxon>Chromadorea</taxon>
        <taxon>Rhabditida</taxon>
        <taxon>Spirurina</taxon>
        <taxon>Spiruromorpha</taxon>
        <taxon>Filarioidea</taxon>
        <taxon>Onchocercidae</taxon>
        <taxon>Brugia</taxon>
    </lineage>
</organism>
<dbReference type="EMBL" id="UZAG01003870">
    <property type="protein sequence ID" value="VDO16003.1"/>
    <property type="molecule type" value="Genomic_DNA"/>
</dbReference>
<evidence type="ECO:0000313" key="1">
    <source>
        <dbReference type="EMBL" id="VDO16003.1"/>
    </source>
</evidence>
<dbReference type="Proteomes" id="UP000280834">
    <property type="component" value="Unassembled WGS sequence"/>
</dbReference>